<dbReference type="Proteomes" id="UP000017800">
    <property type="component" value="Unassembled WGS sequence"/>
</dbReference>
<dbReference type="EMBL" id="BAUJ01000032">
    <property type="protein sequence ID" value="GAD90075.1"/>
    <property type="molecule type" value="Genomic_DNA"/>
</dbReference>
<feature type="domain" description="Glycosyltransferase 2-like" evidence="1">
    <location>
        <begin position="11"/>
        <end position="137"/>
    </location>
</feature>
<dbReference type="AlphaFoldDB" id="V5HLK4"/>
<name>V5HLK4_9VIBR</name>
<organism evidence="2 3">
    <name type="scientific">Vibrio halioticoli NBRC 102217</name>
    <dbReference type="NCBI Taxonomy" id="1219072"/>
    <lineage>
        <taxon>Bacteria</taxon>
        <taxon>Pseudomonadati</taxon>
        <taxon>Pseudomonadota</taxon>
        <taxon>Gammaproteobacteria</taxon>
        <taxon>Vibrionales</taxon>
        <taxon>Vibrionaceae</taxon>
        <taxon>Vibrio</taxon>
    </lineage>
</organism>
<dbReference type="CDD" id="cd00761">
    <property type="entry name" value="Glyco_tranf_GTA_type"/>
    <property type="match status" value="1"/>
</dbReference>
<dbReference type="PANTHER" id="PTHR22916:SF3">
    <property type="entry name" value="UDP-GLCNAC:BETAGAL BETA-1,3-N-ACETYLGLUCOSAMINYLTRANSFERASE-LIKE PROTEIN 1"/>
    <property type="match status" value="1"/>
</dbReference>
<accession>V5HLK4</accession>
<dbReference type="PANTHER" id="PTHR22916">
    <property type="entry name" value="GLYCOSYLTRANSFERASE"/>
    <property type="match status" value="1"/>
</dbReference>
<dbReference type="Pfam" id="PF00535">
    <property type="entry name" value="Glycos_transf_2"/>
    <property type="match status" value="1"/>
</dbReference>
<evidence type="ECO:0000259" key="1">
    <source>
        <dbReference type="Pfam" id="PF00535"/>
    </source>
</evidence>
<dbReference type="RefSeq" id="WP_023404428.1">
    <property type="nucleotide sequence ID" value="NZ_BAUJ01000032.1"/>
</dbReference>
<evidence type="ECO:0000313" key="2">
    <source>
        <dbReference type="EMBL" id="GAD90075.1"/>
    </source>
</evidence>
<protein>
    <recommendedName>
        <fullName evidence="1">Glycosyltransferase 2-like domain-containing protein</fullName>
    </recommendedName>
</protein>
<sequence>MQSKTDEIGVTIAIPFFNAERFLLDAIKSVMFQTHSKWELFLIDDGSTDSSLDIAKSINDSRVTVLSDGKNKKLASRLNEVTDLARYNYIARMDADDLMSPFRLEKQLKLMIDNPHIDLTSTGMYSIKSNNTIFGYRGMDFNTITKDDLILKKKGILHASVLAKKDWYLRNKYNESISLGQDVELWIRASSKYDLSVISISEPLYFYREEYNVTKNKLLKAYMLEREVLSCYIDSELYKKLYLAKSLLKSLTVNILSLCGLLHILLKSRNNFNISRPQYHDFSIIIEKLNKFSV</sequence>
<gene>
    <name evidence="2" type="ORF">VHA01S_032_00250</name>
</gene>
<reference evidence="2 3" key="2">
    <citation type="submission" date="2013-11" db="EMBL/GenBank/DDBJ databases">
        <title>Whole genome shotgun sequence of Vibrio halioticoli NBRC 102217.</title>
        <authorList>
            <person name="Isaki S."/>
            <person name="Kimura A."/>
            <person name="Ohji S."/>
            <person name="Hosoyama A."/>
            <person name="Fujita N."/>
            <person name="Hashimoto M."/>
            <person name="Hosoyama Y."/>
            <person name="Yamazoe A."/>
        </authorList>
    </citation>
    <scope>NUCLEOTIDE SEQUENCE [LARGE SCALE GENOMIC DNA]</scope>
    <source>
        <strain evidence="2 3">NBRC 102217</strain>
    </source>
</reference>
<dbReference type="OrthoDB" id="9802649at2"/>
<dbReference type="InterPro" id="IPR029044">
    <property type="entry name" value="Nucleotide-diphossugar_trans"/>
</dbReference>
<dbReference type="eggNOG" id="COG1215">
    <property type="taxonomic scope" value="Bacteria"/>
</dbReference>
<dbReference type="Gene3D" id="3.90.550.10">
    <property type="entry name" value="Spore Coat Polysaccharide Biosynthesis Protein SpsA, Chain A"/>
    <property type="match status" value="1"/>
</dbReference>
<dbReference type="SMR" id="V5HLK4"/>
<reference evidence="2 3" key="1">
    <citation type="submission" date="2013-10" db="EMBL/GenBank/DDBJ databases">
        <authorList>
            <person name="Ichikawa N."/>
            <person name="Kimura A."/>
            <person name="Ohji S."/>
            <person name="Hosoyama A."/>
            <person name="Fujita N."/>
        </authorList>
    </citation>
    <scope>NUCLEOTIDE SEQUENCE [LARGE SCALE GENOMIC DNA]</scope>
    <source>
        <strain evidence="2 3">NBRC 102217</strain>
    </source>
</reference>
<evidence type="ECO:0000313" key="3">
    <source>
        <dbReference type="Proteomes" id="UP000017800"/>
    </source>
</evidence>
<proteinExistence type="predicted"/>
<comment type="caution">
    <text evidence="2">The sequence shown here is derived from an EMBL/GenBank/DDBJ whole genome shotgun (WGS) entry which is preliminary data.</text>
</comment>
<dbReference type="SUPFAM" id="SSF53448">
    <property type="entry name" value="Nucleotide-diphospho-sugar transferases"/>
    <property type="match status" value="1"/>
</dbReference>
<dbReference type="InterPro" id="IPR001173">
    <property type="entry name" value="Glyco_trans_2-like"/>
</dbReference>
<dbReference type="GO" id="GO:0016758">
    <property type="term" value="F:hexosyltransferase activity"/>
    <property type="evidence" value="ECO:0007669"/>
    <property type="project" value="UniProtKB-ARBA"/>
</dbReference>
<keyword evidence="3" id="KW-1185">Reference proteome</keyword>